<reference evidence="1 2" key="1">
    <citation type="journal article" date="2019" name="Sci. Rep.">
        <title>Orb-weaving spider Araneus ventricosus genome elucidates the spidroin gene catalogue.</title>
        <authorList>
            <person name="Kono N."/>
            <person name="Nakamura H."/>
            <person name="Ohtoshi R."/>
            <person name="Moran D.A.P."/>
            <person name="Shinohara A."/>
            <person name="Yoshida Y."/>
            <person name="Fujiwara M."/>
            <person name="Mori M."/>
            <person name="Tomita M."/>
            <person name="Arakawa K."/>
        </authorList>
    </citation>
    <scope>NUCLEOTIDE SEQUENCE [LARGE SCALE GENOMIC DNA]</scope>
</reference>
<comment type="caution">
    <text evidence="1">The sequence shown here is derived from an EMBL/GenBank/DDBJ whole genome shotgun (WGS) entry which is preliminary data.</text>
</comment>
<sequence length="95" mass="10525">MHHSYCRVRLDIRLQRLDSLSDSKATGVDVLWWWFESHSIKSTSQNSRSKGFWTFWSKGHLCSIRGRSSTSSSRGTGCISGGVSVGASSAIVLVF</sequence>
<dbReference type="AlphaFoldDB" id="A0A4Y2ECY4"/>
<proteinExistence type="predicted"/>
<evidence type="ECO:0000313" key="1">
    <source>
        <dbReference type="EMBL" id="GBM25704.1"/>
    </source>
</evidence>
<keyword evidence="2" id="KW-1185">Reference proteome</keyword>
<name>A0A4Y2ECY4_ARAVE</name>
<protein>
    <submittedName>
        <fullName evidence="1">Uncharacterized protein</fullName>
    </submittedName>
</protein>
<dbReference type="Proteomes" id="UP000499080">
    <property type="component" value="Unassembled WGS sequence"/>
</dbReference>
<accession>A0A4Y2ECY4</accession>
<dbReference type="EMBL" id="BGPR01000544">
    <property type="protein sequence ID" value="GBM25704.1"/>
    <property type="molecule type" value="Genomic_DNA"/>
</dbReference>
<organism evidence="1 2">
    <name type="scientific">Araneus ventricosus</name>
    <name type="common">Orbweaver spider</name>
    <name type="synonym">Epeira ventricosa</name>
    <dbReference type="NCBI Taxonomy" id="182803"/>
    <lineage>
        <taxon>Eukaryota</taxon>
        <taxon>Metazoa</taxon>
        <taxon>Ecdysozoa</taxon>
        <taxon>Arthropoda</taxon>
        <taxon>Chelicerata</taxon>
        <taxon>Arachnida</taxon>
        <taxon>Araneae</taxon>
        <taxon>Araneomorphae</taxon>
        <taxon>Entelegynae</taxon>
        <taxon>Araneoidea</taxon>
        <taxon>Araneidae</taxon>
        <taxon>Araneus</taxon>
    </lineage>
</organism>
<gene>
    <name evidence="1" type="ORF">AVEN_241978_1</name>
</gene>
<evidence type="ECO:0000313" key="2">
    <source>
        <dbReference type="Proteomes" id="UP000499080"/>
    </source>
</evidence>